<keyword evidence="2" id="KW-0328">Glycosyltransferase</keyword>
<dbReference type="STRING" id="1122934.SAMN02745691_02093"/>
<keyword evidence="4" id="KW-1133">Transmembrane helix</keyword>
<dbReference type="Gene3D" id="3.90.550.10">
    <property type="entry name" value="Spore Coat Polysaccharide Biosynthesis Protein SpsA, Chain A"/>
    <property type="match status" value="1"/>
</dbReference>
<evidence type="ECO:0000256" key="3">
    <source>
        <dbReference type="ARBA" id="ARBA00022679"/>
    </source>
</evidence>
<keyword evidence="3 7" id="KW-0808">Transferase</keyword>
<dbReference type="InterPro" id="IPR029044">
    <property type="entry name" value="Nucleotide-diphossugar_trans"/>
</dbReference>
<feature type="domain" description="Glycosyltransferase 2-like" evidence="6">
    <location>
        <begin position="661"/>
        <end position="893"/>
    </location>
</feature>
<keyword evidence="4" id="KW-0812">Transmembrane</keyword>
<feature type="transmembrane region" description="Helical" evidence="4">
    <location>
        <begin position="6"/>
        <end position="24"/>
    </location>
</feature>
<comment type="similarity">
    <text evidence="1">Belongs to the glycosyltransferase 2 family.</text>
</comment>
<dbReference type="Pfam" id="PF00535">
    <property type="entry name" value="Glycos_transf_2"/>
    <property type="match status" value="1"/>
</dbReference>
<organism evidence="7 8">
    <name type="scientific">Parasporobacterium paucivorans DSM 15970</name>
    <dbReference type="NCBI Taxonomy" id="1122934"/>
    <lineage>
        <taxon>Bacteria</taxon>
        <taxon>Bacillati</taxon>
        <taxon>Bacillota</taxon>
        <taxon>Clostridia</taxon>
        <taxon>Lachnospirales</taxon>
        <taxon>Lachnospiraceae</taxon>
        <taxon>Parasporobacterium</taxon>
    </lineage>
</organism>
<proteinExistence type="inferred from homology"/>
<reference evidence="7 8" key="1">
    <citation type="submission" date="2016-11" db="EMBL/GenBank/DDBJ databases">
        <authorList>
            <person name="Jaros S."/>
            <person name="Januszkiewicz K."/>
            <person name="Wedrychowicz H."/>
        </authorList>
    </citation>
    <scope>NUCLEOTIDE SEQUENCE [LARGE SCALE GENOMIC DNA]</scope>
    <source>
        <strain evidence="7 8">DSM 15970</strain>
    </source>
</reference>
<feature type="domain" description="Glycosyltransferase 2-like" evidence="5">
    <location>
        <begin position="554"/>
        <end position="597"/>
    </location>
</feature>
<evidence type="ECO:0000259" key="5">
    <source>
        <dbReference type="Pfam" id="PF00535"/>
    </source>
</evidence>
<feature type="transmembrane region" description="Helical" evidence="4">
    <location>
        <begin position="889"/>
        <end position="908"/>
    </location>
</feature>
<keyword evidence="4" id="KW-0472">Membrane</keyword>
<dbReference type="RefSeq" id="WP_094757427.1">
    <property type="nucleotide sequence ID" value="NZ_FQYT01000024.1"/>
</dbReference>
<dbReference type="Pfam" id="PF13632">
    <property type="entry name" value="Glyco_trans_2_3"/>
    <property type="match status" value="1"/>
</dbReference>
<accession>A0A1M6JZ98</accession>
<sequence>MEGSINILATVCVFLGFIIFILIAKTFMNKCKSLNETYVSNNKRLAFILSLINYEFKADFKSLYEIKIIKQNFILGHMNKNLQSKQILKVEKQESRNIRKRSKLARKEAATYLGIIGSDRCRKILEDAMAKEKDYSVKIYISNALTDIRNPESLKVMIPEIINTKKWYREKAISNILEFGHELQEHLISLKYSCQIEHIELCIKYANENFNEETKTYLFKFINDHEKIKGNIIAYYSRKDGNAKTDYLMNYLDADINQLLILACKTLSNYYYKEFNLPKYVTSCNPVIQTYAFYALSKENKRENFETLLSFIRSDEHEDAILSALMQMIEYNPRFLYILEDAFEAEESGIVKGRIAQILSNKIEYYILQLNTKHDARAEKIILEIIGNRKINELIEFINNNKNHDLENRLVHMFRDNLSREDGTGIELRMYLKQEFLEKWGAEPVYAKNEDRKSEKDKKLINGVFLVTLVTFLLFPCVFVLLHTDDILYSGIRDILMKYVIDFNYYLVYYSVAINFLYLALLILSYRNVKKQSKLWNLKNISMLFRQKMIPSVSIIAPAYNEEKTIVESTKSLLNLNYPEYELIIVNDGSSDGTLNTLIKTFNLIRVDYPYTSQLGTAPIMGIYRNPSLPKLVVVNKSNGGKADSLNAGLNVAKKTYFCGIDADSLLEPDALLKLASLTLDESVEIPALGGNIFPINGCTVDKGAITKINIPGNRLAGFQTIEYLRAFMAGRLGWEKLNCLLIISGAFGLFRKDRIVEIGGYLSQKGKYKKDTVGEDMELVVRISQRMHEMKHPFKIRYSFNANCWTEVPEDFSSLRSQRFRWHRGLIDILFFHRKMIFNPKYGKTGCIGLPYFLIFEMIGPMIELQGYLMVALAILFGIINIQIALLLFASVILLGIIVSLASLLIAEREKQYFSIRDLMKLIVYAIVENLGIRQMMSLWRFRGQISVMFGNTGWGQIKRKGQQMEQTVKSINEG</sequence>
<dbReference type="CDD" id="cd06423">
    <property type="entry name" value="CESA_like"/>
    <property type="match status" value="1"/>
</dbReference>
<evidence type="ECO:0000256" key="1">
    <source>
        <dbReference type="ARBA" id="ARBA00006739"/>
    </source>
</evidence>
<evidence type="ECO:0000256" key="2">
    <source>
        <dbReference type="ARBA" id="ARBA00022676"/>
    </source>
</evidence>
<evidence type="ECO:0000256" key="4">
    <source>
        <dbReference type="SAM" id="Phobius"/>
    </source>
</evidence>
<dbReference type="PANTHER" id="PTHR43630:SF1">
    <property type="entry name" value="POLY-BETA-1,6-N-ACETYL-D-GLUCOSAMINE SYNTHASE"/>
    <property type="match status" value="1"/>
</dbReference>
<dbReference type="AlphaFoldDB" id="A0A1M6JZ98"/>
<feature type="transmembrane region" description="Helical" evidence="4">
    <location>
        <begin position="503"/>
        <end position="524"/>
    </location>
</feature>
<dbReference type="SUPFAM" id="SSF53448">
    <property type="entry name" value="Nucleotide-diphospho-sugar transferases"/>
    <property type="match status" value="1"/>
</dbReference>
<evidence type="ECO:0000313" key="7">
    <source>
        <dbReference type="EMBL" id="SHJ51912.1"/>
    </source>
</evidence>
<dbReference type="InterPro" id="IPR001173">
    <property type="entry name" value="Glyco_trans_2-like"/>
</dbReference>
<name>A0A1M6JZ98_9FIRM</name>
<evidence type="ECO:0000313" key="8">
    <source>
        <dbReference type="Proteomes" id="UP000184342"/>
    </source>
</evidence>
<evidence type="ECO:0000259" key="6">
    <source>
        <dbReference type="Pfam" id="PF13632"/>
    </source>
</evidence>
<protein>
    <submittedName>
        <fullName evidence="7">Glycosyltransferase, catalytic subunit of cellulose synthase and poly-beta-1,6-N-acetylglucosamine synthase</fullName>
    </submittedName>
</protein>
<dbReference type="OrthoDB" id="9768769at2"/>
<keyword evidence="8" id="KW-1185">Reference proteome</keyword>
<dbReference type="EMBL" id="FQYT01000024">
    <property type="protein sequence ID" value="SHJ51912.1"/>
    <property type="molecule type" value="Genomic_DNA"/>
</dbReference>
<gene>
    <name evidence="7" type="ORF">SAMN02745691_02093</name>
</gene>
<feature type="transmembrane region" description="Helical" evidence="4">
    <location>
        <begin position="460"/>
        <end position="483"/>
    </location>
</feature>
<dbReference type="GO" id="GO:0016757">
    <property type="term" value="F:glycosyltransferase activity"/>
    <property type="evidence" value="ECO:0007669"/>
    <property type="project" value="UniProtKB-KW"/>
</dbReference>
<dbReference type="PANTHER" id="PTHR43630">
    <property type="entry name" value="POLY-BETA-1,6-N-ACETYL-D-GLUCOSAMINE SYNTHASE"/>
    <property type="match status" value="1"/>
</dbReference>
<dbReference type="Proteomes" id="UP000184342">
    <property type="component" value="Unassembled WGS sequence"/>
</dbReference>